<reference evidence="1" key="1">
    <citation type="submission" date="2016-02" db="EMBL/GenBank/DDBJ databases">
        <title>Genomic sequences of Ochrobactrum anthropi.</title>
        <authorList>
            <person name="Chudasama K.S."/>
            <person name="Thaker V.S."/>
        </authorList>
    </citation>
    <scope>NUCLEOTIDE SEQUENCE [LARGE SCALE GENOMIC DNA]</scope>
    <source>
        <strain evidence="1">SUBG007</strain>
    </source>
</reference>
<evidence type="ECO:0000313" key="1">
    <source>
        <dbReference type="EMBL" id="KYB45497.1"/>
    </source>
</evidence>
<proteinExistence type="predicted"/>
<gene>
    <name evidence="1" type="ORF">AB664_07275</name>
</gene>
<dbReference type="EMBL" id="LUAY01004482">
    <property type="protein sequence ID" value="KYB45497.1"/>
    <property type="molecule type" value="Genomic_DNA"/>
</dbReference>
<dbReference type="AlphaFoldDB" id="A0A656Z481"/>
<name>A0A656Z481_BRUAN</name>
<comment type="caution">
    <text evidence="1">The sequence shown here is derived from an EMBL/GenBank/DDBJ whole genome shotgun (WGS) entry which is preliminary data.</text>
</comment>
<sequence length="65" mass="7810">MFKRKLLKSLVKRAWTSERDILNLALSTLKDQAFQYVINLSKWNLDFYITITRNHRLSGYFRDAT</sequence>
<accession>A0A656Z481</accession>
<protein>
    <submittedName>
        <fullName evidence="1">Uncharacterized protein</fullName>
    </submittedName>
</protein>
<organism evidence="1">
    <name type="scientific">Brucella anthropi</name>
    <name type="common">Ochrobactrum anthropi</name>
    <dbReference type="NCBI Taxonomy" id="529"/>
    <lineage>
        <taxon>Bacteria</taxon>
        <taxon>Pseudomonadati</taxon>
        <taxon>Pseudomonadota</taxon>
        <taxon>Alphaproteobacteria</taxon>
        <taxon>Hyphomicrobiales</taxon>
        <taxon>Brucellaceae</taxon>
        <taxon>Brucella/Ochrobactrum group</taxon>
        <taxon>Brucella</taxon>
    </lineage>
</organism>